<proteinExistence type="predicted"/>
<feature type="transmembrane region" description="Helical" evidence="1">
    <location>
        <begin position="188"/>
        <end position="205"/>
    </location>
</feature>
<feature type="transmembrane region" description="Helical" evidence="1">
    <location>
        <begin position="75"/>
        <end position="92"/>
    </location>
</feature>
<gene>
    <name evidence="3" type="ORF">A2893_04705</name>
</gene>
<feature type="transmembrane region" description="Helical" evidence="1">
    <location>
        <begin position="121"/>
        <end position="139"/>
    </location>
</feature>
<accession>A0A1F8BLI6</accession>
<evidence type="ECO:0000313" key="4">
    <source>
        <dbReference type="Proteomes" id="UP000176725"/>
    </source>
</evidence>
<feature type="transmembrane region" description="Helical" evidence="1">
    <location>
        <begin position="263"/>
        <end position="279"/>
    </location>
</feature>
<evidence type="ECO:0000256" key="1">
    <source>
        <dbReference type="SAM" id="Phobius"/>
    </source>
</evidence>
<reference evidence="3 4" key="1">
    <citation type="journal article" date="2016" name="Nat. Commun.">
        <title>Thousands of microbial genomes shed light on interconnected biogeochemical processes in an aquifer system.</title>
        <authorList>
            <person name="Anantharaman K."/>
            <person name="Brown C.T."/>
            <person name="Hug L.A."/>
            <person name="Sharon I."/>
            <person name="Castelle C.J."/>
            <person name="Probst A.J."/>
            <person name="Thomas B.C."/>
            <person name="Singh A."/>
            <person name="Wilkins M.J."/>
            <person name="Karaoz U."/>
            <person name="Brodie E.L."/>
            <person name="Williams K.H."/>
            <person name="Hubbard S.S."/>
            <person name="Banfield J.F."/>
        </authorList>
    </citation>
    <scope>NUCLEOTIDE SEQUENCE [LARGE SCALE GENOMIC DNA]</scope>
</reference>
<keyword evidence="1" id="KW-0812">Transmembrane</keyword>
<evidence type="ECO:0000259" key="2">
    <source>
        <dbReference type="Pfam" id="PF13231"/>
    </source>
</evidence>
<keyword evidence="1" id="KW-1133">Transmembrane helix</keyword>
<feature type="domain" description="Glycosyltransferase RgtA/B/C/D-like" evidence="2">
    <location>
        <begin position="62"/>
        <end position="199"/>
    </location>
</feature>
<evidence type="ECO:0000313" key="3">
    <source>
        <dbReference type="EMBL" id="OGM64926.1"/>
    </source>
</evidence>
<dbReference type="EMBL" id="MGHH01000007">
    <property type="protein sequence ID" value="OGM64926.1"/>
    <property type="molecule type" value="Genomic_DNA"/>
</dbReference>
<dbReference type="Proteomes" id="UP000176725">
    <property type="component" value="Unassembled WGS sequence"/>
</dbReference>
<feature type="transmembrane region" description="Helical" evidence="1">
    <location>
        <begin position="285"/>
        <end position="302"/>
    </location>
</feature>
<keyword evidence="1" id="KW-0472">Membrane</keyword>
<dbReference type="InterPro" id="IPR038731">
    <property type="entry name" value="RgtA/B/C-like"/>
</dbReference>
<feature type="transmembrane region" description="Helical" evidence="1">
    <location>
        <begin position="151"/>
        <end position="176"/>
    </location>
</feature>
<comment type="caution">
    <text evidence="3">The sequence shown here is derived from an EMBL/GenBank/DDBJ whole genome shotgun (WGS) entry which is preliminary data.</text>
</comment>
<feature type="transmembrane region" description="Helical" evidence="1">
    <location>
        <begin position="309"/>
        <end position="328"/>
    </location>
</feature>
<organism evidence="3 4">
    <name type="scientific">Candidatus Woesebacteria bacterium RIFCSPLOWO2_01_FULL_39_25</name>
    <dbReference type="NCBI Taxonomy" id="1802521"/>
    <lineage>
        <taxon>Bacteria</taxon>
        <taxon>Candidatus Woeseibacteriota</taxon>
    </lineage>
</organism>
<sequence>MLGISIILFLIIITHIFLLSKLVFFPYPELFIYSYLTKIGLVPYKQIFDQHFPGIMFFPINLTTLGIDTVFEMRLLHFAIISLTQILLFVVVKKLFNSNLLALASNILYLIWQPFFEGYVLWIDSFIPLFLLPALYFLVSKKSNKSILLSGLFLGTALLFKQVAAPLIFMTFLFLILTNKPLKKNLSFLLGLAVPILILVLFVTYKNIWEDFIYWSVTFNLTTFAEMGSKLPDLFGFIKVLPLFAVSFVFLALTYFKKKSTEILMITFFIIGSLVFSFARFDYIHLQPAVPFAIIGIVLGLKELQKKNIHYYLGLYLLFSILFIIPFYKASFGDKVLFFGDNEEKISNAVLRYVNSGNSVFAFGTTPHLYYLTKTRPPGNVFVFQFPWFMVEAEEKILQGIITDPPEIIVRDKNAEVENMNLVKYMPKIKAHIDRYYKVVDKIDGTEIMVKN</sequence>
<name>A0A1F8BLI6_9BACT</name>
<dbReference type="STRING" id="1802521.A2893_04705"/>
<feature type="transmembrane region" description="Helical" evidence="1">
    <location>
        <begin position="234"/>
        <end position="256"/>
    </location>
</feature>
<feature type="transmembrane region" description="Helical" evidence="1">
    <location>
        <begin position="7"/>
        <end position="27"/>
    </location>
</feature>
<dbReference type="Pfam" id="PF13231">
    <property type="entry name" value="PMT_2"/>
    <property type="match status" value="1"/>
</dbReference>
<protein>
    <recommendedName>
        <fullName evidence="2">Glycosyltransferase RgtA/B/C/D-like domain-containing protein</fullName>
    </recommendedName>
</protein>
<dbReference type="AlphaFoldDB" id="A0A1F8BLI6"/>